<dbReference type="InterPro" id="IPR011047">
    <property type="entry name" value="Quinoprotein_ADH-like_sf"/>
</dbReference>
<protein>
    <submittedName>
        <fullName evidence="8">Protein kinase</fullName>
    </submittedName>
</protein>
<dbReference type="Gene3D" id="3.30.200.20">
    <property type="entry name" value="Phosphorylase Kinase, domain 1"/>
    <property type="match status" value="1"/>
</dbReference>
<dbReference type="InterPro" id="IPR017441">
    <property type="entry name" value="Protein_kinase_ATP_BS"/>
</dbReference>
<feature type="region of interest" description="Disordered" evidence="6">
    <location>
        <begin position="268"/>
        <end position="290"/>
    </location>
</feature>
<dbReference type="InterPro" id="IPR002372">
    <property type="entry name" value="PQQ_rpt_dom"/>
</dbReference>
<dbReference type="GO" id="GO:0004674">
    <property type="term" value="F:protein serine/threonine kinase activity"/>
    <property type="evidence" value="ECO:0007669"/>
    <property type="project" value="TreeGrafter"/>
</dbReference>
<dbReference type="AlphaFoldDB" id="A0AAU8KKT1"/>
<dbReference type="SUPFAM" id="SSF50998">
    <property type="entry name" value="Quinoprotein alcohol dehydrogenase-like"/>
    <property type="match status" value="1"/>
</dbReference>
<dbReference type="Gene3D" id="2.130.10.10">
    <property type="entry name" value="YVTN repeat-like/Quinoprotein amine dehydrogenase"/>
    <property type="match status" value="2"/>
</dbReference>
<dbReference type="PANTHER" id="PTHR43289">
    <property type="entry name" value="MITOGEN-ACTIVATED PROTEIN KINASE KINASE KINASE 20-RELATED"/>
    <property type="match status" value="1"/>
</dbReference>
<evidence type="ECO:0000256" key="5">
    <source>
        <dbReference type="PROSITE-ProRule" id="PRU10141"/>
    </source>
</evidence>
<evidence type="ECO:0000256" key="4">
    <source>
        <dbReference type="ARBA" id="ARBA00022840"/>
    </source>
</evidence>
<gene>
    <name evidence="8" type="ORF">R1Y80_24550</name>
</gene>
<dbReference type="Pfam" id="PF13360">
    <property type="entry name" value="PQQ_2"/>
    <property type="match status" value="1"/>
</dbReference>
<dbReference type="InterPro" id="IPR011009">
    <property type="entry name" value="Kinase-like_dom_sf"/>
</dbReference>
<keyword evidence="3 8" id="KW-0418">Kinase</keyword>
<evidence type="ECO:0000256" key="3">
    <source>
        <dbReference type="ARBA" id="ARBA00022777"/>
    </source>
</evidence>
<accession>A0AAU8KKT1</accession>
<keyword evidence="4 5" id="KW-0067">ATP-binding</keyword>
<evidence type="ECO:0000256" key="2">
    <source>
        <dbReference type="ARBA" id="ARBA00022741"/>
    </source>
</evidence>
<dbReference type="Gene3D" id="1.10.510.10">
    <property type="entry name" value="Transferase(Phosphotransferase) domain 1"/>
    <property type="match status" value="1"/>
</dbReference>
<dbReference type="PROSITE" id="PS00107">
    <property type="entry name" value="PROTEIN_KINASE_ATP"/>
    <property type="match status" value="1"/>
</dbReference>
<sequence>MLRPLDADAPYDIGPYRLLAGLGSGGMGTVHLAVPPGAGAEGLVALKTVRRDLEHAGDFRLRFRREAEAARAVRGPYVSALVDADPEAERPWLATQYIAGPSLEEAVGRHGPLPVPVVRDLGAAIARGLAAVHGARLVHRDLKPANVVLGATGPRLIDFGIAQAYDATALTATGVMVGSPGFMSPEHVAGDRSVTGASDVFCLGTVLCFAATGHGPFEDTELAAIVHRIAQGRPDLSRVPDELRQTVADCLHQDPARRPTTAELIRALDTSSRPDRPGVPHAPARGAFPWPDGVRELIGTYETAVAAALEAPPMPRTAPTAAPAGAGQAAPHGQSAEDGNGAADGRPGPGRPRTGRPAWARGRRLRLAVGMGAGLLAGVLTATLLLLPGDDPEPRTPGNAAPAPGESAGESGGSTAPAATPPARTAAVAASGMADFGPDSLDRTLQPEDWRPWATSFDGPGAADDCALSGDVIVCRIRDEETRQTRLEARDASDGSRLWGYPAEGVPTALLGVRGLDVDDRHAYVTAADGDGFEVLNLSDGKPVARLPGRTGYDPVMARVHDGRIFVSYAGGGGAGSAANMLFRAYDADDRTRVWERVIPWAFPPSLDVVGDRVWITGSQETLTLDPATGKTRAEAPWNCDRRIRSAPYDVCGGFIVDARSLRRVGSTRAMPPEAVSRDGLLFIEGEGLREGSRYIQAIDVRSGRELWTAPWTRGDSVVVAGDRLLTFGAGRVRAFALDDGTPEATLDNIRNWPRKDGAFDGSKAQPTTVLVSGGACFLTFDDGTVMTAPVS</sequence>
<dbReference type="CDD" id="cd14014">
    <property type="entry name" value="STKc_PknB_like"/>
    <property type="match status" value="1"/>
</dbReference>
<evidence type="ECO:0000313" key="8">
    <source>
        <dbReference type="EMBL" id="XCN16606.1"/>
    </source>
</evidence>
<feature type="compositionally biased region" description="Low complexity" evidence="6">
    <location>
        <begin position="400"/>
        <end position="432"/>
    </location>
</feature>
<dbReference type="GO" id="GO:0005524">
    <property type="term" value="F:ATP binding"/>
    <property type="evidence" value="ECO:0007669"/>
    <property type="project" value="UniProtKB-UniRule"/>
</dbReference>
<dbReference type="InterPro" id="IPR008271">
    <property type="entry name" value="Ser/Thr_kinase_AS"/>
</dbReference>
<evidence type="ECO:0000256" key="1">
    <source>
        <dbReference type="ARBA" id="ARBA00022679"/>
    </source>
</evidence>
<reference evidence="8" key="1">
    <citation type="submission" date="2023-10" db="EMBL/GenBank/DDBJ databases">
        <title>Complete genome sequence of Streptomyces sp. JL1001.</title>
        <authorList>
            <person name="Jiang L."/>
        </authorList>
    </citation>
    <scope>NUCLEOTIDE SEQUENCE</scope>
    <source>
        <strain evidence="8">JL1001</strain>
    </source>
</reference>
<dbReference type="PROSITE" id="PS00108">
    <property type="entry name" value="PROTEIN_KINASE_ST"/>
    <property type="match status" value="1"/>
</dbReference>
<dbReference type="RefSeq" id="WP_354597936.1">
    <property type="nucleotide sequence ID" value="NZ_CP136798.1"/>
</dbReference>
<feature type="region of interest" description="Disordered" evidence="6">
    <location>
        <begin position="314"/>
        <end position="359"/>
    </location>
</feature>
<feature type="compositionally biased region" description="Low complexity" evidence="6">
    <location>
        <begin position="339"/>
        <end position="359"/>
    </location>
</feature>
<organism evidence="8">
    <name type="scientific">Streptomyces sp. JL1001</name>
    <dbReference type="NCBI Taxonomy" id="3078227"/>
    <lineage>
        <taxon>Bacteria</taxon>
        <taxon>Bacillati</taxon>
        <taxon>Actinomycetota</taxon>
        <taxon>Actinomycetes</taxon>
        <taxon>Kitasatosporales</taxon>
        <taxon>Streptomycetaceae</taxon>
        <taxon>Streptomyces</taxon>
    </lineage>
</organism>
<dbReference type="SUPFAM" id="SSF56112">
    <property type="entry name" value="Protein kinase-like (PK-like)"/>
    <property type="match status" value="1"/>
</dbReference>
<name>A0AAU8KKT1_9ACTN</name>
<dbReference type="InterPro" id="IPR015943">
    <property type="entry name" value="WD40/YVTN_repeat-like_dom_sf"/>
</dbReference>
<evidence type="ECO:0000256" key="6">
    <source>
        <dbReference type="SAM" id="MobiDB-lite"/>
    </source>
</evidence>
<keyword evidence="1" id="KW-0808">Transferase</keyword>
<feature type="domain" description="Protein kinase" evidence="7">
    <location>
        <begin position="16"/>
        <end position="279"/>
    </location>
</feature>
<dbReference type="InterPro" id="IPR000719">
    <property type="entry name" value="Prot_kinase_dom"/>
</dbReference>
<dbReference type="PANTHER" id="PTHR43289:SF34">
    <property type="entry name" value="SERINE_THREONINE-PROTEIN KINASE YBDM-RELATED"/>
    <property type="match status" value="1"/>
</dbReference>
<feature type="region of interest" description="Disordered" evidence="6">
    <location>
        <begin position="388"/>
        <end position="439"/>
    </location>
</feature>
<dbReference type="EMBL" id="CP136798">
    <property type="protein sequence ID" value="XCN16606.1"/>
    <property type="molecule type" value="Genomic_DNA"/>
</dbReference>
<feature type="binding site" evidence="5">
    <location>
        <position position="47"/>
    </location>
    <ligand>
        <name>ATP</name>
        <dbReference type="ChEBI" id="CHEBI:30616"/>
    </ligand>
</feature>
<evidence type="ECO:0000259" key="7">
    <source>
        <dbReference type="PROSITE" id="PS50011"/>
    </source>
</evidence>
<dbReference type="Pfam" id="PF00069">
    <property type="entry name" value="Pkinase"/>
    <property type="match status" value="1"/>
</dbReference>
<keyword evidence="2 5" id="KW-0547">Nucleotide-binding</keyword>
<dbReference type="PROSITE" id="PS50011">
    <property type="entry name" value="PROTEIN_KINASE_DOM"/>
    <property type="match status" value="1"/>
</dbReference>
<proteinExistence type="predicted"/>
<feature type="compositionally biased region" description="Low complexity" evidence="6">
    <location>
        <begin position="317"/>
        <end position="331"/>
    </location>
</feature>
<dbReference type="SMART" id="SM00220">
    <property type="entry name" value="S_TKc"/>
    <property type="match status" value="1"/>
</dbReference>